<dbReference type="PANTHER" id="PTHR20905:SF32">
    <property type="entry name" value="ARYLALKYLAMINE N-ACETYLTRANSFERASE-LIKE 7, ISOFORM A"/>
    <property type="match status" value="1"/>
</dbReference>
<dbReference type="GO" id="GO:0008080">
    <property type="term" value="F:N-acetyltransferase activity"/>
    <property type="evidence" value="ECO:0007669"/>
    <property type="project" value="TreeGrafter"/>
</dbReference>
<feature type="domain" description="N-acetyltransferase" evidence="1">
    <location>
        <begin position="55"/>
        <end position="235"/>
    </location>
</feature>
<organism evidence="2">
    <name type="scientific">Timema monikensis</name>
    <dbReference type="NCBI Taxonomy" id="170555"/>
    <lineage>
        <taxon>Eukaryota</taxon>
        <taxon>Metazoa</taxon>
        <taxon>Ecdysozoa</taxon>
        <taxon>Arthropoda</taxon>
        <taxon>Hexapoda</taxon>
        <taxon>Insecta</taxon>
        <taxon>Pterygota</taxon>
        <taxon>Neoptera</taxon>
        <taxon>Polyneoptera</taxon>
        <taxon>Phasmatodea</taxon>
        <taxon>Timematodea</taxon>
        <taxon>Timematoidea</taxon>
        <taxon>Timematidae</taxon>
        <taxon>Timema</taxon>
    </lineage>
</organism>
<dbReference type="AlphaFoldDB" id="A0A7R9DWY6"/>
<accession>A0A7R9DWY6</accession>
<dbReference type="EMBL" id="OB792656">
    <property type="protein sequence ID" value="CAD7423245.1"/>
    <property type="molecule type" value="Genomic_DNA"/>
</dbReference>
<dbReference type="Gene3D" id="3.40.630.30">
    <property type="match status" value="2"/>
</dbReference>
<dbReference type="PANTHER" id="PTHR20905">
    <property type="entry name" value="N-ACETYLTRANSFERASE-RELATED"/>
    <property type="match status" value="1"/>
</dbReference>
<evidence type="ECO:0000313" key="2">
    <source>
        <dbReference type="EMBL" id="CAD7423245.1"/>
    </source>
</evidence>
<protein>
    <recommendedName>
        <fullName evidence="1">N-acetyltransferase domain-containing protein</fullName>
    </recommendedName>
</protein>
<dbReference type="PROSITE" id="PS51186">
    <property type="entry name" value="GNAT"/>
    <property type="match status" value="1"/>
</dbReference>
<dbReference type="InterPro" id="IPR000182">
    <property type="entry name" value="GNAT_dom"/>
</dbReference>
<dbReference type="InterPro" id="IPR016181">
    <property type="entry name" value="Acyl_CoA_acyltransferase"/>
</dbReference>
<gene>
    <name evidence="2" type="ORF">TMSB3V08_LOCUS236</name>
</gene>
<reference evidence="2" key="1">
    <citation type="submission" date="2020-11" db="EMBL/GenBank/DDBJ databases">
        <authorList>
            <person name="Tran Van P."/>
        </authorList>
    </citation>
    <scope>NUCLEOTIDE SEQUENCE</scope>
</reference>
<name>A0A7R9DWY6_9NEOP</name>
<dbReference type="SUPFAM" id="SSF55729">
    <property type="entry name" value="Acyl-CoA N-acyltransferases (Nat)"/>
    <property type="match status" value="2"/>
</dbReference>
<sequence>MANSPWKRPDSVPFPSVWRRYKGTNKMPTGNIPMFSIEDLTEDYVEEVIEHMSSIFLRDETVCSTSKLCEDPVSLAEIQELWRKYAKQRVALVAFVDEEGGGRRRIAGANMTGVAYKGEVSTLKLLKGEALRKAILLLEYCDNLVDVFKKYNVKEYMTALGLSVSREFRGQGLGLELLKTRLDIGRAVGLKLTVTLFTGVASQVQAERAGFELLAEVNYEDYKVDGEVPSAVSQHQRSHGATVVLSVVTPSPLKSTRLHSVTLNISWKKAESIPFQTHCFPDNLDAPGIKPGISGMAASLWKRPDHVPFPSVWRRYEGTKMTNGKIPKFSIEDLTEDYVEEVIEHMSNIFLRDETICGDSNLADDPVSLAEIQELWRKYAKQRVALVAFVDEEGGGRRRIAGANITGVEYKGHGATSEMYKGKPLRDVIQLLEHIEGQVNVFEKYNVNEYMAAMGLSVDREFRGQKLGLELLKARSDLGRSVGLKLTVTVFTAMASQVQAERAGFELLAEIDYKDYKVDGEVVYPKTTTKSFKLMALRIE</sequence>
<proteinExistence type="predicted"/>
<evidence type="ECO:0000259" key="1">
    <source>
        <dbReference type="PROSITE" id="PS51186"/>
    </source>
</evidence>